<reference evidence="2 3" key="1">
    <citation type="submission" date="2015-09" db="EMBL/GenBank/DDBJ databases">
        <title>Host preference determinants of Valsa canker pathogens revealed by comparative genomics.</title>
        <authorList>
            <person name="Yin Z."/>
            <person name="Huang L."/>
        </authorList>
    </citation>
    <scope>NUCLEOTIDE SEQUENCE [LARGE SCALE GENOMIC DNA]</scope>
    <source>
        <strain evidence="2 3">YSFL</strain>
    </source>
</reference>
<feature type="compositionally biased region" description="Basic and acidic residues" evidence="1">
    <location>
        <begin position="451"/>
        <end position="460"/>
    </location>
</feature>
<gene>
    <name evidence="2" type="ORF">VSDG_02880</name>
</gene>
<dbReference type="OrthoDB" id="5229281at2759"/>
<evidence type="ECO:0000256" key="1">
    <source>
        <dbReference type="SAM" id="MobiDB-lite"/>
    </source>
</evidence>
<evidence type="ECO:0000313" key="2">
    <source>
        <dbReference type="EMBL" id="ROW01093.1"/>
    </source>
</evidence>
<dbReference type="Proteomes" id="UP000284375">
    <property type="component" value="Unassembled WGS sequence"/>
</dbReference>
<feature type="compositionally biased region" description="Polar residues" evidence="1">
    <location>
        <begin position="296"/>
        <end position="305"/>
    </location>
</feature>
<evidence type="ECO:0000313" key="3">
    <source>
        <dbReference type="Proteomes" id="UP000284375"/>
    </source>
</evidence>
<feature type="region of interest" description="Disordered" evidence="1">
    <location>
        <begin position="296"/>
        <end position="357"/>
    </location>
</feature>
<comment type="caution">
    <text evidence="2">The sequence shown here is derived from an EMBL/GenBank/DDBJ whole genome shotgun (WGS) entry which is preliminary data.</text>
</comment>
<name>A0A423WCV6_CYTCH</name>
<protein>
    <submittedName>
        <fullName evidence="2">Uncharacterized protein</fullName>
    </submittedName>
</protein>
<feature type="region of interest" description="Disordered" evidence="1">
    <location>
        <begin position="544"/>
        <end position="591"/>
    </location>
</feature>
<feature type="region of interest" description="Disordered" evidence="1">
    <location>
        <begin position="138"/>
        <end position="162"/>
    </location>
</feature>
<keyword evidence="3" id="KW-1185">Reference proteome</keyword>
<feature type="region of interest" description="Disordered" evidence="1">
    <location>
        <begin position="433"/>
        <end position="488"/>
    </location>
</feature>
<dbReference type="EMBL" id="LJZO01000007">
    <property type="protein sequence ID" value="ROW01093.1"/>
    <property type="molecule type" value="Genomic_DNA"/>
</dbReference>
<proteinExistence type="predicted"/>
<organism evidence="2 3">
    <name type="scientific">Cytospora chrysosperma</name>
    <name type="common">Cytospora canker fungus</name>
    <name type="synonym">Sphaeria chrysosperma</name>
    <dbReference type="NCBI Taxonomy" id="252740"/>
    <lineage>
        <taxon>Eukaryota</taxon>
        <taxon>Fungi</taxon>
        <taxon>Dikarya</taxon>
        <taxon>Ascomycota</taxon>
        <taxon>Pezizomycotina</taxon>
        <taxon>Sordariomycetes</taxon>
        <taxon>Sordariomycetidae</taxon>
        <taxon>Diaporthales</taxon>
        <taxon>Cytosporaceae</taxon>
        <taxon>Cytospora</taxon>
    </lineage>
</organism>
<sequence length="658" mass="71340">MSTYLFLTLGHRTVMVAKPATYQDLKREIRKQFPMLASVFSILILFQPILKDGSILNNLVEVDPSAYSAVHDNAQVFINVAEPITKRYMFPLPDGRNSNVGPTNQMPQTDAMGNRINPSMGGVPLNAQVSIKKPENSTSKYIYPHSEPSSPQPERSDGAACASGWAGASERFRRSAKLIPNLKDCKEAVGLEVGQSNCYPDEEEEADSNWGHFQQEEEKEPNQGFTEKGWYTGTEDFACRDKQDGDAPLDKHAKTLMAGGASLRQDGKDGGANLDTAGKKIHNTNANAVRTTLSYHIRSPKQSGPPTRVLTPEQDLSSGAWHHKAPQKSLYTVAPPPRSEWGSDDGAQGEARGYPLGPSDYINKSPHASPFGPPNRGWNVPWDDPAISSGRSSYGCCWGCCAASKKEENADQKQAHTAFDAYGGSFEAAPTAPDAPAAPYGGGFANQVSQDARHHSRDYGASDWSPPRRPYSSTRWSKQALPQAAQPVPPYSPPAYFAPSCGPLSPAGPGRYTTGSPVAKFQRSTRPANCSTAGQMKSAWANAGNSYQAHVQDEDDVPQQHLSVHQNGRGPGEDQDQGQGWGKNAQQEQRDEAEDFWYAPPGNATKTVGAGGGGGAFKQTAWAKYDTKRVADIATQENDAGWQLKPTAWGELQKFGKW</sequence>
<dbReference type="AlphaFoldDB" id="A0A423WCV6"/>
<accession>A0A423WCV6</accession>